<feature type="domain" description="Co-chaperone DjlA N-terminal" evidence="2">
    <location>
        <begin position="27"/>
        <end position="143"/>
    </location>
</feature>
<gene>
    <name evidence="3" type="ORF">CTT34_15775</name>
</gene>
<organism evidence="3 4">
    <name type="scientific">Vreelandella aquamarina</name>
    <dbReference type="NCBI Taxonomy" id="77097"/>
    <lineage>
        <taxon>Bacteria</taxon>
        <taxon>Pseudomonadati</taxon>
        <taxon>Pseudomonadota</taxon>
        <taxon>Gammaproteobacteria</taxon>
        <taxon>Oceanospirillales</taxon>
        <taxon>Halomonadaceae</taxon>
        <taxon>Vreelandella</taxon>
    </lineage>
</organism>
<evidence type="ECO:0000259" key="2">
    <source>
        <dbReference type="Pfam" id="PF05099"/>
    </source>
</evidence>
<accession>A0A857GR42</accession>
<protein>
    <recommendedName>
        <fullName evidence="2">Co-chaperone DjlA N-terminal domain-containing protein</fullName>
    </recommendedName>
</protein>
<dbReference type="Proteomes" id="UP000463949">
    <property type="component" value="Chromosome"/>
</dbReference>
<proteinExistence type="predicted"/>
<sequence length="166" mass="19194">MLDAIHSFFQQVLSAPEQRDNQTLTLELASAALLCEVMRADYDNSDEERAALRHMLMARYRLNEQDVSELMALAEAEVDDAVDHYQFVSLIKQHYGYEQRLELVSLMWQLAWADGSLDPLEEHRIRRLADLLHISHSDFIRSKLNQSPEEPSFHHDTHGKGAPKRP</sequence>
<feature type="region of interest" description="Disordered" evidence="1">
    <location>
        <begin position="145"/>
        <end position="166"/>
    </location>
</feature>
<dbReference type="AlphaFoldDB" id="A0A857GR42"/>
<name>A0A857GR42_9GAMM</name>
<evidence type="ECO:0000313" key="4">
    <source>
        <dbReference type="Proteomes" id="UP000463949"/>
    </source>
</evidence>
<reference evidence="3 4" key="1">
    <citation type="submission" date="2017-10" db="EMBL/GenBank/DDBJ databases">
        <title>Coral associated bacteria.</title>
        <authorList>
            <person name="Wang X."/>
        </authorList>
    </citation>
    <scope>NUCLEOTIDE SEQUENCE [LARGE SCALE GENOMIC DNA]</scope>
    <source>
        <strain evidence="3 4">SCSIO 43005</strain>
    </source>
</reference>
<dbReference type="InterPro" id="IPR029024">
    <property type="entry name" value="TerB-like"/>
</dbReference>
<dbReference type="EMBL" id="CP024621">
    <property type="protein sequence ID" value="QHD51034.1"/>
    <property type="molecule type" value="Genomic_DNA"/>
</dbReference>
<dbReference type="KEGG" id="hmd:CTT34_15775"/>
<dbReference type="CDD" id="cd07313">
    <property type="entry name" value="terB_like_2"/>
    <property type="match status" value="1"/>
</dbReference>
<dbReference type="Pfam" id="PF05099">
    <property type="entry name" value="TerB"/>
    <property type="match status" value="1"/>
</dbReference>
<dbReference type="InterPro" id="IPR007791">
    <property type="entry name" value="DjlA_N"/>
</dbReference>
<dbReference type="SUPFAM" id="SSF158682">
    <property type="entry name" value="TerB-like"/>
    <property type="match status" value="1"/>
</dbReference>
<evidence type="ECO:0000313" key="3">
    <source>
        <dbReference type="EMBL" id="QHD51034.1"/>
    </source>
</evidence>
<evidence type="ECO:0000256" key="1">
    <source>
        <dbReference type="SAM" id="MobiDB-lite"/>
    </source>
</evidence>
<dbReference type="RefSeq" id="WP_159343271.1">
    <property type="nucleotide sequence ID" value="NZ_CP024621.1"/>
</dbReference>
<dbReference type="Gene3D" id="1.10.3680.10">
    <property type="entry name" value="TerB-like"/>
    <property type="match status" value="1"/>
</dbReference>
<dbReference type="OrthoDB" id="5294347at2"/>